<dbReference type="PIRSF" id="PIRSF006158">
    <property type="entry name" value="UCP006158_SH3"/>
    <property type="match status" value="1"/>
</dbReference>
<feature type="domain" description="SH3b" evidence="9">
    <location>
        <begin position="34"/>
        <end position="85"/>
    </location>
</feature>
<comment type="subcellular location">
    <subcellularLocation>
        <location evidence="1">Membrane</location>
        <topology evidence="1">Single-pass membrane protein</topology>
    </subcellularLocation>
</comment>
<evidence type="ECO:0000256" key="1">
    <source>
        <dbReference type="ARBA" id="ARBA00004167"/>
    </source>
</evidence>
<keyword evidence="3 8" id="KW-0732">Signal</keyword>
<organism evidence="10 11">
    <name type="scientific">Marinobacter mobilis</name>
    <dbReference type="NCBI Taxonomy" id="488533"/>
    <lineage>
        <taxon>Bacteria</taxon>
        <taxon>Pseudomonadati</taxon>
        <taxon>Pseudomonadota</taxon>
        <taxon>Gammaproteobacteria</taxon>
        <taxon>Pseudomonadales</taxon>
        <taxon>Marinobacteraceae</taxon>
        <taxon>Marinobacter</taxon>
    </lineage>
</organism>
<feature type="signal peptide" evidence="8">
    <location>
        <begin position="1"/>
        <end position="20"/>
    </location>
</feature>
<reference evidence="10 11" key="1">
    <citation type="submission" date="2016-10" db="EMBL/GenBank/DDBJ databases">
        <authorList>
            <person name="de Groot N.N."/>
        </authorList>
    </citation>
    <scope>NUCLEOTIDE SEQUENCE [LARGE SCALE GENOMIC DNA]</scope>
    <source>
        <strain evidence="10 11">CGMCC 1.7059</strain>
    </source>
</reference>
<evidence type="ECO:0000256" key="8">
    <source>
        <dbReference type="SAM" id="SignalP"/>
    </source>
</evidence>
<evidence type="ECO:0000313" key="11">
    <source>
        <dbReference type="Proteomes" id="UP000199675"/>
    </source>
</evidence>
<dbReference type="RefSeq" id="WP_091813719.1">
    <property type="nucleotide sequence ID" value="NZ_FNNE01000006.1"/>
</dbReference>
<keyword evidence="6" id="KW-0175">Coiled coil</keyword>
<keyword evidence="5 7" id="KW-0472">Membrane</keyword>
<evidence type="ECO:0000256" key="5">
    <source>
        <dbReference type="ARBA" id="ARBA00023136"/>
    </source>
</evidence>
<keyword evidence="4 7" id="KW-1133">Transmembrane helix</keyword>
<evidence type="ECO:0000313" key="10">
    <source>
        <dbReference type="EMBL" id="SDX11502.1"/>
    </source>
</evidence>
<evidence type="ECO:0000256" key="3">
    <source>
        <dbReference type="ARBA" id="ARBA00022729"/>
    </source>
</evidence>
<dbReference type="InterPro" id="IPR016476">
    <property type="entry name" value="SH3_dom_pro"/>
</dbReference>
<dbReference type="NCBIfam" id="TIGR04211">
    <property type="entry name" value="SH3_and_anchor"/>
    <property type="match status" value="1"/>
</dbReference>
<dbReference type="Gene3D" id="2.30.30.40">
    <property type="entry name" value="SH3 Domains"/>
    <property type="match status" value="1"/>
</dbReference>
<keyword evidence="11" id="KW-1185">Reference proteome</keyword>
<feature type="coiled-coil region" evidence="6">
    <location>
        <begin position="87"/>
        <end position="187"/>
    </location>
</feature>
<feature type="chain" id="PRO_5011765097" evidence="8">
    <location>
        <begin position="21"/>
        <end position="223"/>
    </location>
</feature>
<dbReference type="OrthoDB" id="9790951at2"/>
<gene>
    <name evidence="10" type="ORF">SAMN04487960_106162</name>
</gene>
<protein>
    <submittedName>
        <fullName evidence="10">SH3 domain protein</fullName>
    </submittedName>
</protein>
<dbReference type="EMBL" id="FNNE01000006">
    <property type="protein sequence ID" value="SDX11502.1"/>
    <property type="molecule type" value="Genomic_DNA"/>
</dbReference>
<evidence type="ECO:0000256" key="6">
    <source>
        <dbReference type="SAM" id="Coils"/>
    </source>
</evidence>
<proteinExistence type="predicted"/>
<dbReference type="Pfam" id="PF08239">
    <property type="entry name" value="SH3_3"/>
    <property type="match status" value="1"/>
</dbReference>
<dbReference type="InterPro" id="IPR003646">
    <property type="entry name" value="SH3-like_bac-type"/>
</dbReference>
<evidence type="ECO:0000256" key="2">
    <source>
        <dbReference type="ARBA" id="ARBA00022692"/>
    </source>
</evidence>
<feature type="transmembrane region" description="Helical" evidence="7">
    <location>
        <begin position="192"/>
        <end position="213"/>
    </location>
</feature>
<dbReference type="AlphaFoldDB" id="A0A1H2Z234"/>
<sequence>MTALRLIACTLILFAVGVSAQARTMYVDDSLSITVRSGEGTQFRILKSDLTSGTRLELLQTGESGYSLVRTPDGVEGWVLSRYLTDSPIARDRLVRANRELEDARNQLAALRQELTQVTAERDTLASSESSLESRTETLSTELAQIKEISSNALNLDRRNRELQEENQRLRNDVEVLTAEKERLETKSESDFMLLGAGLVLLGIILALIIPLLKPTKKADNWA</sequence>
<evidence type="ECO:0000259" key="9">
    <source>
        <dbReference type="Pfam" id="PF08239"/>
    </source>
</evidence>
<dbReference type="Proteomes" id="UP000199675">
    <property type="component" value="Unassembled WGS sequence"/>
</dbReference>
<accession>A0A1H2Z234</accession>
<evidence type="ECO:0000256" key="7">
    <source>
        <dbReference type="SAM" id="Phobius"/>
    </source>
</evidence>
<keyword evidence="2 7" id="KW-0812">Transmembrane</keyword>
<name>A0A1H2Z234_9GAMM</name>
<dbReference type="STRING" id="488533.SAMN04487960_106162"/>
<dbReference type="GO" id="GO:0016020">
    <property type="term" value="C:membrane"/>
    <property type="evidence" value="ECO:0007669"/>
    <property type="project" value="UniProtKB-SubCell"/>
</dbReference>
<evidence type="ECO:0000256" key="4">
    <source>
        <dbReference type="ARBA" id="ARBA00022989"/>
    </source>
</evidence>